<comment type="caution">
    <text evidence="1">The sequence shown here is derived from an EMBL/GenBank/DDBJ whole genome shotgun (WGS) entry which is preliminary data.</text>
</comment>
<proteinExistence type="predicted"/>
<accession>A0A226EMA8</accession>
<dbReference type="EMBL" id="LNIX01000003">
    <property type="protein sequence ID" value="OXA58144.1"/>
    <property type="molecule type" value="Genomic_DNA"/>
</dbReference>
<reference evidence="1 2" key="1">
    <citation type="submission" date="2015-12" db="EMBL/GenBank/DDBJ databases">
        <title>The genome of Folsomia candida.</title>
        <authorList>
            <person name="Faddeeva A."/>
            <person name="Derks M.F."/>
            <person name="Anvar Y."/>
            <person name="Smit S."/>
            <person name="Van Straalen N."/>
            <person name="Roelofs D."/>
        </authorList>
    </citation>
    <scope>NUCLEOTIDE SEQUENCE [LARGE SCALE GENOMIC DNA]</scope>
    <source>
        <strain evidence="1 2">VU population</strain>
        <tissue evidence="1">Whole body</tissue>
    </source>
</reference>
<sequence length="300" mass="34363">MEKQAGCKVDTKQGRLKYCPVISVNESQVVCQFLNECEFPSMLMTSYVEHLSVEHEIPVNYGHVQYVGLCIQDLKILQDLSQCFISTLFGHFGQFFGLTFFQEEENLCITVTKIPTVGKITDNLLYQLQLLGPDGLMRESTGNIRTLEDIKISVDIGDCIRLRYKSLSKFQDSTKKLMFNVAMFDSKGPSSTEFEWVYEDDLEMEKCGLPISENEKRDSSNYDDDDFTLVPGNLSDYMGYLGWEAGIKKEEPKSLNEVIERFGIDIGLTGFERDVAVNFHCPQSLRRFRLFQTMTDNDKI</sequence>
<keyword evidence="2" id="KW-1185">Reference proteome</keyword>
<protein>
    <submittedName>
        <fullName evidence="1">Uncharacterized protein</fullName>
    </submittedName>
</protein>
<gene>
    <name evidence="1" type="ORF">Fcan01_06814</name>
</gene>
<name>A0A226EMA8_FOLCA</name>
<dbReference type="AlphaFoldDB" id="A0A226EMA8"/>
<evidence type="ECO:0000313" key="2">
    <source>
        <dbReference type="Proteomes" id="UP000198287"/>
    </source>
</evidence>
<organism evidence="1 2">
    <name type="scientific">Folsomia candida</name>
    <name type="common">Springtail</name>
    <dbReference type="NCBI Taxonomy" id="158441"/>
    <lineage>
        <taxon>Eukaryota</taxon>
        <taxon>Metazoa</taxon>
        <taxon>Ecdysozoa</taxon>
        <taxon>Arthropoda</taxon>
        <taxon>Hexapoda</taxon>
        <taxon>Collembola</taxon>
        <taxon>Entomobryomorpha</taxon>
        <taxon>Isotomoidea</taxon>
        <taxon>Isotomidae</taxon>
        <taxon>Proisotominae</taxon>
        <taxon>Folsomia</taxon>
    </lineage>
</organism>
<evidence type="ECO:0000313" key="1">
    <source>
        <dbReference type="EMBL" id="OXA58144.1"/>
    </source>
</evidence>
<dbReference type="Proteomes" id="UP000198287">
    <property type="component" value="Unassembled WGS sequence"/>
</dbReference>